<dbReference type="Proteomes" id="UP000807825">
    <property type="component" value="Unassembled WGS sequence"/>
</dbReference>
<evidence type="ECO:0000313" key="2">
    <source>
        <dbReference type="Proteomes" id="UP000807825"/>
    </source>
</evidence>
<comment type="caution">
    <text evidence="1">The sequence shown here is derived from an EMBL/GenBank/DDBJ whole genome shotgun (WGS) entry which is preliminary data.</text>
</comment>
<evidence type="ECO:0000313" key="1">
    <source>
        <dbReference type="EMBL" id="MBI5248014.1"/>
    </source>
</evidence>
<reference evidence="1" key="1">
    <citation type="submission" date="2020-07" db="EMBL/GenBank/DDBJ databases">
        <title>Huge and variable diversity of episymbiotic CPR bacteria and DPANN archaea in groundwater ecosystems.</title>
        <authorList>
            <person name="He C.Y."/>
            <person name="Keren R."/>
            <person name="Whittaker M."/>
            <person name="Farag I.F."/>
            <person name="Doudna J."/>
            <person name="Cate J.H.D."/>
            <person name="Banfield J.F."/>
        </authorList>
    </citation>
    <scope>NUCLEOTIDE SEQUENCE</scope>
    <source>
        <strain evidence="1">NC_groundwater_1664_Pr3_B-0.1um_52_9</strain>
    </source>
</reference>
<proteinExistence type="predicted"/>
<dbReference type="AlphaFoldDB" id="A0A9D6UY12"/>
<gene>
    <name evidence="1" type="ORF">HY912_00845</name>
</gene>
<protein>
    <submittedName>
        <fullName evidence="1">Uncharacterized protein</fullName>
    </submittedName>
</protein>
<dbReference type="EMBL" id="JACRDE010000027">
    <property type="protein sequence ID" value="MBI5248014.1"/>
    <property type="molecule type" value="Genomic_DNA"/>
</dbReference>
<sequence length="152" mass="15250">MATNDGSVTTTDVISIDVAPAVTPQNIAPVNHVPTTTQAATLGSTLGFYYTTNNNISVSDADAGSNLETVTLSATNGTINLAQSLITESGITFSVGDGIADQTMTFSGTVSQVNIALGWVGFNGTSTGAASLSVATNDGTVTTTDVIDINVA</sequence>
<organism evidence="1 2">
    <name type="scientific">Desulfomonile tiedjei</name>
    <dbReference type="NCBI Taxonomy" id="2358"/>
    <lineage>
        <taxon>Bacteria</taxon>
        <taxon>Pseudomonadati</taxon>
        <taxon>Thermodesulfobacteriota</taxon>
        <taxon>Desulfomonilia</taxon>
        <taxon>Desulfomonilales</taxon>
        <taxon>Desulfomonilaceae</taxon>
        <taxon>Desulfomonile</taxon>
    </lineage>
</organism>
<accession>A0A9D6UY12</accession>
<name>A0A9D6UY12_9BACT</name>